<keyword evidence="3" id="KW-1185">Reference proteome</keyword>
<organism evidence="2 3">
    <name type="scientific">Diabrotica balteata</name>
    <name type="common">Banded cucumber beetle</name>
    <dbReference type="NCBI Taxonomy" id="107213"/>
    <lineage>
        <taxon>Eukaryota</taxon>
        <taxon>Metazoa</taxon>
        <taxon>Ecdysozoa</taxon>
        <taxon>Arthropoda</taxon>
        <taxon>Hexapoda</taxon>
        <taxon>Insecta</taxon>
        <taxon>Pterygota</taxon>
        <taxon>Neoptera</taxon>
        <taxon>Endopterygota</taxon>
        <taxon>Coleoptera</taxon>
        <taxon>Polyphaga</taxon>
        <taxon>Cucujiformia</taxon>
        <taxon>Chrysomeloidea</taxon>
        <taxon>Chrysomelidae</taxon>
        <taxon>Galerucinae</taxon>
        <taxon>Diabroticina</taxon>
        <taxon>Diabroticites</taxon>
        <taxon>Diabrotica</taxon>
    </lineage>
</organism>
<dbReference type="Proteomes" id="UP001153709">
    <property type="component" value="Chromosome 1"/>
</dbReference>
<evidence type="ECO:0000313" key="2">
    <source>
        <dbReference type="EMBL" id="CAG9827975.1"/>
    </source>
</evidence>
<name>A0A9N9SMX2_DIABA</name>
<dbReference type="EMBL" id="OU898276">
    <property type="protein sequence ID" value="CAG9827975.1"/>
    <property type="molecule type" value="Genomic_DNA"/>
</dbReference>
<sequence>MDDELSDNDETFVALNEKLDKILSKPKTKVSNPRENDDSDASPDEQSYKVEVLTPSVKIKKGIKKKVSIKIESINPIGENIEKA</sequence>
<reference evidence="2" key="1">
    <citation type="submission" date="2022-01" db="EMBL/GenBank/DDBJ databases">
        <authorList>
            <person name="King R."/>
        </authorList>
    </citation>
    <scope>NUCLEOTIDE SEQUENCE</scope>
</reference>
<accession>A0A9N9SMX2</accession>
<gene>
    <name evidence="2" type="ORF">DIABBA_LOCUS1926</name>
</gene>
<proteinExistence type="predicted"/>
<protein>
    <submittedName>
        <fullName evidence="2">Uncharacterized protein</fullName>
    </submittedName>
</protein>
<evidence type="ECO:0000313" key="3">
    <source>
        <dbReference type="Proteomes" id="UP001153709"/>
    </source>
</evidence>
<evidence type="ECO:0000256" key="1">
    <source>
        <dbReference type="SAM" id="MobiDB-lite"/>
    </source>
</evidence>
<dbReference type="AlphaFoldDB" id="A0A9N9SMX2"/>
<feature type="region of interest" description="Disordered" evidence="1">
    <location>
        <begin position="24"/>
        <end position="48"/>
    </location>
</feature>